<evidence type="ECO:0000313" key="4">
    <source>
        <dbReference type="Proteomes" id="UP001500975"/>
    </source>
</evidence>
<dbReference type="EMBL" id="BAABGJ010000020">
    <property type="protein sequence ID" value="GAA4342176.1"/>
    <property type="molecule type" value="Genomic_DNA"/>
</dbReference>
<dbReference type="Proteomes" id="UP001500975">
    <property type="component" value="Unassembled WGS sequence"/>
</dbReference>
<reference evidence="4" key="1">
    <citation type="journal article" date="2019" name="Int. J. Syst. Evol. Microbiol.">
        <title>The Global Catalogue of Microorganisms (GCM) 10K type strain sequencing project: providing services to taxonomists for standard genome sequencing and annotation.</title>
        <authorList>
            <consortium name="The Broad Institute Genomics Platform"/>
            <consortium name="The Broad Institute Genome Sequencing Center for Infectious Disease"/>
            <person name="Wu L."/>
            <person name="Ma J."/>
        </authorList>
    </citation>
    <scope>NUCLEOTIDE SEQUENCE [LARGE SCALE GENOMIC DNA]</scope>
    <source>
        <strain evidence="4">JCM 17804</strain>
    </source>
</reference>
<feature type="signal peptide" evidence="2">
    <location>
        <begin position="1"/>
        <end position="25"/>
    </location>
</feature>
<dbReference type="RefSeq" id="WP_345538035.1">
    <property type="nucleotide sequence ID" value="NZ_BAABGJ010000020.1"/>
</dbReference>
<feature type="chain" id="PRO_5046689117" evidence="2">
    <location>
        <begin position="26"/>
        <end position="112"/>
    </location>
</feature>
<evidence type="ECO:0000313" key="3">
    <source>
        <dbReference type="EMBL" id="GAA4342176.1"/>
    </source>
</evidence>
<evidence type="ECO:0000256" key="2">
    <source>
        <dbReference type="SAM" id="SignalP"/>
    </source>
</evidence>
<accession>A0ABP8HPH1</accession>
<keyword evidence="4" id="KW-1185">Reference proteome</keyword>
<organism evidence="3 4">
    <name type="scientific">Variovorax defluvii</name>
    <dbReference type="NCBI Taxonomy" id="913761"/>
    <lineage>
        <taxon>Bacteria</taxon>
        <taxon>Pseudomonadati</taxon>
        <taxon>Pseudomonadota</taxon>
        <taxon>Betaproteobacteria</taxon>
        <taxon>Burkholderiales</taxon>
        <taxon>Comamonadaceae</taxon>
        <taxon>Variovorax</taxon>
    </lineage>
</organism>
<proteinExistence type="predicted"/>
<protein>
    <submittedName>
        <fullName evidence="3">Uncharacterized protein</fullName>
    </submittedName>
</protein>
<name>A0ABP8HPH1_9BURK</name>
<sequence length="112" mass="11631">MFTFLPAPWLAAFAALAALPAGAHAGQAPVAGGAAETNTVPYFRSAMDGYKPFTDEKPTAWKEANDTVLQRGGWRAYAKEGTGEAGHQPTGAADPHAGHSTPMPKSAPKDKP</sequence>
<comment type="caution">
    <text evidence="3">The sequence shown here is derived from an EMBL/GenBank/DDBJ whole genome shotgun (WGS) entry which is preliminary data.</text>
</comment>
<evidence type="ECO:0000256" key="1">
    <source>
        <dbReference type="SAM" id="MobiDB-lite"/>
    </source>
</evidence>
<keyword evidence="2" id="KW-0732">Signal</keyword>
<feature type="region of interest" description="Disordered" evidence="1">
    <location>
        <begin position="73"/>
        <end position="112"/>
    </location>
</feature>
<gene>
    <name evidence="3" type="ORF">GCM10023165_23640</name>
</gene>